<reference evidence="1" key="1">
    <citation type="submission" date="2023-04" db="EMBL/GenBank/DDBJ databases">
        <title>Draft Genome sequencing of Naganishia species isolated from polar environments using Oxford Nanopore Technology.</title>
        <authorList>
            <person name="Leo P."/>
            <person name="Venkateswaran K."/>
        </authorList>
    </citation>
    <scope>NUCLEOTIDE SEQUENCE</scope>
    <source>
        <strain evidence="1">MNA-CCFEE 5423</strain>
    </source>
</reference>
<sequence length="437" mass="50106">MDELEMLMQQEDALRQTYSDTPERNPPPQPRLSLSQLRPTFTTHHNEPAENIYLDYAGMNPRSAAVIPNRHIRGVDRNDEAYWRRRVAEERKELEEDGQRAWQDLVRMRRLKEKLLLENRELIRDTAKLKGDVSRLTTALATSQAEVKRLKERYEETWRDKVALQEELSGPASLPLELLMNIAGFVAGNNSYGTLLNFSLLSKRLRAETIPTLYETIIWSSKGKSDPSVHSRKLSNYRHTNSTPPDINYRATVKELARWAPVASDNFKGRQYIIGDVTPARCQVWLDALPELVASFPRVKVSLSIGEPITRDEFRQYFLSAAAIYADKWPAIRSARKEDSNPTSFFKFTSALDDPDRQGLDSEDDDDGSEFNFEVTLEGNLKFEPGKDNFKVDIMEYTEATGRHGHTLNEWYDPEKHRREPTSTSIALNATAEDGVE</sequence>
<dbReference type="Proteomes" id="UP001227268">
    <property type="component" value="Unassembled WGS sequence"/>
</dbReference>
<gene>
    <name evidence="1" type="ORF">QFC21_001888</name>
</gene>
<comment type="caution">
    <text evidence="1">The sequence shown here is derived from an EMBL/GenBank/DDBJ whole genome shotgun (WGS) entry which is preliminary data.</text>
</comment>
<evidence type="ECO:0000313" key="1">
    <source>
        <dbReference type="EMBL" id="KAJ9105517.1"/>
    </source>
</evidence>
<name>A0ACC2W1N2_9TREE</name>
<keyword evidence="2" id="KW-1185">Reference proteome</keyword>
<dbReference type="EMBL" id="JASBWT010000004">
    <property type="protein sequence ID" value="KAJ9105517.1"/>
    <property type="molecule type" value="Genomic_DNA"/>
</dbReference>
<protein>
    <submittedName>
        <fullName evidence="1">Uncharacterized protein</fullName>
    </submittedName>
</protein>
<organism evidence="1 2">
    <name type="scientific">Naganishia friedmannii</name>
    <dbReference type="NCBI Taxonomy" id="89922"/>
    <lineage>
        <taxon>Eukaryota</taxon>
        <taxon>Fungi</taxon>
        <taxon>Dikarya</taxon>
        <taxon>Basidiomycota</taxon>
        <taxon>Agaricomycotina</taxon>
        <taxon>Tremellomycetes</taxon>
        <taxon>Filobasidiales</taxon>
        <taxon>Filobasidiaceae</taxon>
        <taxon>Naganishia</taxon>
    </lineage>
</organism>
<proteinExistence type="predicted"/>
<accession>A0ACC2W1N2</accession>
<evidence type="ECO:0000313" key="2">
    <source>
        <dbReference type="Proteomes" id="UP001227268"/>
    </source>
</evidence>